<keyword evidence="3" id="KW-1185">Reference proteome</keyword>
<evidence type="ECO:0000313" key="2">
    <source>
        <dbReference type="EMBL" id="GBR73320.1"/>
    </source>
</evidence>
<dbReference type="InterPro" id="IPR018873">
    <property type="entry name" value="KilA-N_DNA-bd_domain"/>
</dbReference>
<dbReference type="Pfam" id="PF10543">
    <property type="entry name" value="ORF6N"/>
    <property type="match status" value="1"/>
</dbReference>
<protein>
    <submittedName>
        <fullName evidence="2">DNA-binding protein</fullName>
    </submittedName>
</protein>
<dbReference type="AlphaFoldDB" id="A0A388TAP4"/>
<evidence type="ECO:0000313" key="3">
    <source>
        <dbReference type="Proteomes" id="UP000269352"/>
    </source>
</evidence>
<name>A0A388TAP4_TERA1</name>
<organism evidence="2 3">
    <name type="scientific">Termititenax aidoneus</name>
    <dbReference type="NCBI Taxonomy" id="2218524"/>
    <lineage>
        <taxon>Bacteria</taxon>
        <taxon>Bacillati</taxon>
        <taxon>Candidatus Margulisiibacteriota</taxon>
        <taxon>Candidatus Termititenacia</taxon>
        <taxon>Candidatus Termititenacales</taxon>
        <taxon>Candidatus Termititenacaceae</taxon>
        <taxon>Candidatus Termititenax</taxon>
    </lineage>
</organism>
<dbReference type="EMBL" id="BGZN01000009">
    <property type="protein sequence ID" value="GBR73320.1"/>
    <property type="molecule type" value="Genomic_DNA"/>
</dbReference>
<keyword evidence="2" id="KW-0238">DNA-binding</keyword>
<sequence length="185" mass="21789">MATNNLISVDTISSRILILRGEKVILDKDLALLYEVKPIALRQQVKRNRIRFPEDFMFRLSDREVKNMVSQNVIPSKKYFGGYLPYAFTEQGVAMLSSVLSSKKAISVNIQIMRTFYYLRKMLLSHRDLQDRLDVLERKYDVKFKNVFDAIKLLLQNDMTINKRLSYEEDKQKNKKFGFQPPARK</sequence>
<dbReference type="Proteomes" id="UP000269352">
    <property type="component" value="Unassembled WGS sequence"/>
</dbReference>
<reference evidence="2 3" key="1">
    <citation type="journal article" date="2019" name="ISME J.">
        <title>Genome analyses of uncultured TG2/ZB3 bacteria in 'Margulisbacteria' specifically attached to ectosymbiotic spirochetes of protists in the termite gut.</title>
        <authorList>
            <person name="Utami Y.D."/>
            <person name="Kuwahara H."/>
            <person name="Igai K."/>
            <person name="Murakami T."/>
            <person name="Sugaya K."/>
            <person name="Morikawa T."/>
            <person name="Nagura Y."/>
            <person name="Yuki M."/>
            <person name="Deevong P."/>
            <person name="Inoue T."/>
            <person name="Kihara K."/>
            <person name="Lo N."/>
            <person name="Yamada A."/>
            <person name="Ohkuma M."/>
            <person name="Hongoh Y."/>
        </authorList>
    </citation>
    <scope>NUCLEOTIDE SEQUENCE [LARGE SCALE GENOMIC DNA]</scope>
    <source>
        <strain evidence="2">NkOx7-01</strain>
    </source>
</reference>
<comment type="caution">
    <text evidence="2">The sequence shown here is derived from an EMBL/GenBank/DDBJ whole genome shotgun (WGS) entry which is preliminary data.</text>
</comment>
<evidence type="ECO:0000259" key="1">
    <source>
        <dbReference type="Pfam" id="PF10543"/>
    </source>
</evidence>
<dbReference type="GO" id="GO:0003677">
    <property type="term" value="F:DNA binding"/>
    <property type="evidence" value="ECO:0007669"/>
    <property type="project" value="UniProtKB-KW"/>
</dbReference>
<accession>A0A388TAP4</accession>
<feature type="domain" description="KilA-N DNA-binding" evidence="1">
    <location>
        <begin position="15"/>
        <end position="99"/>
    </location>
</feature>
<proteinExistence type="predicted"/>
<gene>
    <name evidence="2" type="ORF">NO1_0721</name>
</gene>